<organism evidence="3 4">
    <name type="scientific">Geranomyces variabilis</name>
    <dbReference type="NCBI Taxonomy" id="109894"/>
    <lineage>
        <taxon>Eukaryota</taxon>
        <taxon>Fungi</taxon>
        <taxon>Fungi incertae sedis</taxon>
        <taxon>Chytridiomycota</taxon>
        <taxon>Chytridiomycota incertae sedis</taxon>
        <taxon>Chytridiomycetes</taxon>
        <taxon>Spizellomycetales</taxon>
        <taxon>Powellomycetaceae</taxon>
        <taxon>Geranomyces</taxon>
    </lineage>
</organism>
<dbReference type="AlphaFoldDB" id="A0AAD5TB18"/>
<dbReference type="InterPro" id="IPR003615">
    <property type="entry name" value="HNH_nuc"/>
</dbReference>
<dbReference type="EMBL" id="JADGJQ010000136">
    <property type="protein sequence ID" value="KAJ3167526.1"/>
    <property type="molecule type" value="Genomic_DNA"/>
</dbReference>
<comment type="caution">
    <text evidence="3">The sequence shown here is derived from an EMBL/GenBank/DDBJ whole genome shotgun (WGS) entry which is preliminary data.</text>
</comment>
<evidence type="ECO:0000313" key="3">
    <source>
        <dbReference type="EMBL" id="KAJ3167526.1"/>
    </source>
</evidence>
<proteinExistence type="predicted"/>
<reference evidence="3" key="1">
    <citation type="submission" date="2020-05" db="EMBL/GenBank/DDBJ databases">
        <title>Phylogenomic resolution of chytrid fungi.</title>
        <authorList>
            <person name="Stajich J.E."/>
            <person name="Amses K."/>
            <person name="Simmons R."/>
            <person name="Seto K."/>
            <person name="Myers J."/>
            <person name="Bonds A."/>
            <person name="Quandt C.A."/>
            <person name="Barry K."/>
            <person name="Liu P."/>
            <person name="Grigoriev I."/>
            <person name="Longcore J.E."/>
            <person name="James T.Y."/>
        </authorList>
    </citation>
    <scope>NUCLEOTIDE SEQUENCE</scope>
    <source>
        <strain evidence="3">JEL0379</strain>
    </source>
</reference>
<feature type="compositionally biased region" description="Basic and acidic residues" evidence="1">
    <location>
        <begin position="96"/>
        <end position="106"/>
    </location>
</feature>
<dbReference type="Proteomes" id="UP001212152">
    <property type="component" value="Unassembled WGS sequence"/>
</dbReference>
<keyword evidence="4" id="KW-1185">Reference proteome</keyword>
<feature type="region of interest" description="Disordered" evidence="1">
    <location>
        <begin position="82"/>
        <end position="125"/>
    </location>
</feature>
<feature type="domain" description="HNH nuclease" evidence="2">
    <location>
        <begin position="167"/>
        <end position="243"/>
    </location>
</feature>
<evidence type="ECO:0000259" key="2">
    <source>
        <dbReference type="Pfam" id="PF13391"/>
    </source>
</evidence>
<sequence length="372" mass="41339">MLFVDIEARDYAPMATSRGLASLPDKNGMTDWLRILYPDLASQSFDLSISCDGKDVAPGEPIPEDFARLTVHVDLPSSAFGNLAGADPTMNSQSRRSSEVSTKRPSESTTPTSVKKTKSSGIDPDEVNQALQAAASPPRPTIRDHGKDRETFQRVLGTAAMVRDQCCVVTRNTNPTQLECAHVLPPPAAEIFFRQPGAPRTCAIPVVNKRDTGPDWCPSYDVRNSMMLQRNLHSGYDDFAWSVTGSDGIFSVFLFTDTCDGVEHGARLKFPLPVEGAPAKYRTTYIDQFPDGRTFRRHFEEAVRRHFKAAGTPDRDSDRENARTNDYLQHEREESDSEIDSDPEDFMFTKARPLRTDSNLTIGEILSIPGYE</sequence>
<protein>
    <recommendedName>
        <fullName evidence="2">HNH nuclease domain-containing protein</fullName>
    </recommendedName>
</protein>
<evidence type="ECO:0000256" key="1">
    <source>
        <dbReference type="SAM" id="MobiDB-lite"/>
    </source>
</evidence>
<dbReference type="Pfam" id="PF13391">
    <property type="entry name" value="HNH_2"/>
    <property type="match status" value="1"/>
</dbReference>
<name>A0AAD5TB18_9FUNG</name>
<gene>
    <name evidence="3" type="ORF">HDU87_001499</name>
</gene>
<feature type="compositionally biased region" description="Acidic residues" evidence="1">
    <location>
        <begin position="334"/>
        <end position="344"/>
    </location>
</feature>
<feature type="region of interest" description="Disordered" evidence="1">
    <location>
        <begin position="306"/>
        <end position="344"/>
    </location>
</feature>
<evidence type="ECO:0000313" key="4">
    <source>
        <dbReference type="Proteomes" id="UP001212152"/>
    </source>
</evidence>
<accession>A0AAD5TB18</accession>
<feature type="compositionally biased region" description="Basic and acidic residues" evidence="1">
    <location>
        <begin position="313"/>
        <end position="333"/>
    </location>
</feature>